<keyword evidence="1" id="KW-0472">Membrane</keyword>
<dbReference type="KEGG" id="mli:MULP_00978"/>
<evidence type="ECO:0000313" key="3">
    <source>
        <dbReference type="Proteomes" id="UP000011157"/>
    </source>
</evidence>
<dbReference type="EMBL" id="CP003899">
    <property type="protein sequence ID" value="AGC61007.1"/>
    <property type="molecule type" value="Genomic_DNA"/>
</dbReference>
<gene>
    <name evidence="2" type="ordered locus">MULP_00978</name>
</gene>
<dbReference type="Proteomes" id="UP000011157">
    <property type="component" value="Chromosome"/>
</dbReference>
<dbReference type="PATRIC" id="fig|459424.11.peg.1001"/>
<organism evidence="2 3">
    <name type="scientific">Mycobacterium liflandii (strain 128FXT)</name>
    <dbReference type="NCBI Taxonomy" id="459424"/>
    <lineage>
        <taxon>Bacteria</taxon>
        <taxon>Bacillati</taxon>
        <taxon>Actinomycetota</taxon>
        <taxon>Actinomycetes</taxon>
        <taxon>Mycobacteriales</taxon>
        <taxon>Mycobacteriaceae</taxon>
        <taxon>Mycobacterium</taxon>
        <taxon>Mycobacterium ulcerans group</taxon>
    </lineage>
</organism>
<proteinExistence type="predicted"/>
<keyword evidence="3" id="KW-1185">Reference proteome</keyword>
<reference evidence="2 3" key="1">
    <citation type="journal article" date="2013" name="J. Bacteriol.">
        <title>Complete Genome Sequence of the Frog Pathogen Mycobacterium ulcerans Ecovar Liflandii.</title>
        <authorList>
            <person name="Tobias N.J."/>
            <person name="Doig K.D."/>
            <person name="Medema M.H."/>
            <person name="Chen H."/>
            <person name="Haring V."/>
            <person name="Moore R."/>
            <person name="Seemann T."/>
            <person name="Stinear T.P."/>
        </authorList>
    </citation>
    <scope>NUCLEOTIDE SEQUENCE [LARGE SCALE GENOMIC DNA]</scope>
    <source>
        <strain evidence="2 3">128FXT</strain>
    </source>
</reference>
<keyword evidence="1" id="KW-1133">Transmembrane helix</keyword>
<name>L7V4B3_MYCL1</name>
<evidence type="ECO:0000256" key="1">
    <source>
        <dbReference type="SAM" id="Phobius"/>
    </source>
</evidence>
<accession>L7V4B3</accession>
<feature type="transmembrane region" description="Helical" evidence="1">
    <location>
        <begin position="25"/>
        <end position="55"/>
    </location>
</feature>
<sequence length="60" mass="6317">MSTVPSRRASQHRNQPPAERLPLRWVVIALLSLAAVGVGYLSAGIVTACAVASALHRIIA</sequence>
<protein>
    <submittedName>
        <fullName evidence="2">Uncharacterized protein</fullName>
    </submittedName>
</protein>
<evidence type="ECO:0000313" key="2">
    <source>
        <dbReference type="EMBL" id="AGC61007.1"/>
    </source>
</evidence>
<dbReference type="AlphaFoldDB" id="L7V4B3"/>
<keyword evidence="1" id="KW-0812">Transmembrane</keyword>
<dbReference type="RefSeq" id="WP_015354557.1">
    <property type="nucleotide sequence ID" value="NC_020133.1"/>
</dbReference>
<dbReference type="HOGENOM" id="CLU_2936665_0_0_11"/>